<dbReference type="Gene3D" id="1.10.10.140">
    <property type="entry name" value="Cytochrome c oxidase, subunit VIb"/>
    <property type="match status" value="1"/>
</dbReference>
<dbReference type="GO" id="GO:0005739">
    <property type="term" value="C:mitochondrion"/>
    <property type="evidence" value="ECO:0007669"/>
    <property type="project" value="UniProtKB-SubCell"/>
</dbReference>
<dbReference type="AlphaFoldDB" id="A0AAV2H7B0"/>
<keyword evidence="2" id="KW-0496">Mitochondrion</keyword>
<feature type="compositionally biased region" description="Pro residues" evidence="6">
    <location>
        <begin position="8"/>
        <end position="18"/>
    </location>
</feature>
<evidence type="ECO:0000256" key="6">
    <source>
        <dbReference type="SAM" id="MobiDB-lite"/>
    </source>
</evidence>
<reference evidence="7 8" key="1">
    <citation type="submission" date="2024-04" db="EMBL/GenBank/DDBJ databases">
        <authorList>
            <consortium name="Genoscope - CEA"/>
            <person name="William W."/>
        </authorList>
    </citation>
    <scope>NUCLEOTIDE SEQUENCE [LARGE SCALE GENOMIC DNA]</scope>
</reference>
<feature type="region of interest" description="Disordered" evidence="6">
    <location>
        <begin position="1"/>
        <end position="21"/>
    </location>
</feature>
<comment type="caution">
    <text evidence="7">The sequence shown here is derived from an EMBL/GenBank/DDBJ whole genome shotgun (WGS) entry which is preliminary data.</text>
</comment>
<dbReference type="PANTHER" id="PTHR11387">
    <property type="entry name" value="CYTOCHROME C OXIDASE SUBUNIT 6B"/>
    <property type="match status" value="1"/>
</dbReference>
<organism evidence="7 8">
    <name type="scientific">Lymnaea stagnalis</name>
    <name type="common">Great pond snail</name>
    <name type="synonym">Helix stagnalis</name>
    <dbReference type="NCBI Taxonomy" id="6523"/>
    <lineage>
        <taxon>Eukaryota</taxon>
        <taxon>Metazoa</taxon>
        <taxon>Spiralia</taxon>
        <taxon>Lophotrochozoa</taxon>
        <taxon>Mollusca</taxon>
        <taxon>Gastropoda</taxon>
        <taxon>Heterobranchia</taxon>
        <taxon>Euthyneura</taxon>
        <taxon>Panpulmonata</taxon>
        <taxon>Hygrophila</taxon>
        <taxon>Lymnaeoidea</taxon>
        <taxon>Lymnaeidae</taxon>
        <taxon>Lymnaea</taxon>
    </lineage>
</organism>
<dbReference type="GO" id="GO:0045277">
    <property type="term" value="C:respiratory chain complex IV"/>
    <property type="evidence" value="ECO:0007669"/>
    <property type="project" value="InterPro"/>
</dbReference>
<evidence type="ECO:0000256" key="5">
    <source>
        <dbReference type="ARBA" id="ARBA00042114"/>
    </source>
</evidence>
<dbReference type="InterPro" id="IPR048280">
    <property type="entry name" value="COX6B-like"/>
</dbReference>
<evidence type="ECO:0000313" key="8">
    <source>
        <dbReference type="Proteomes" id="UP001497497"/>
    </source>
</evidence>
<comment type="subcellular location">
    <subcellularLocation>
        <location evidence="1">Mitochondrion</location>
    </subcellularLocation>
</comment>
<dbReference type="Proteomes" id="UP001497497">
    <property type="component" value="Unassembled WGS sequence"/>
</dbReference>
<evidence type="ECO:0000256" key="2">
    <source>
        <dbReference type="ARBA" id="ARBA00023128"/>
    </source>
</evidence>
<gene>
    <name evidence="7" type="ORF">GSLYS_00003168001</name>
</gene>
<dbReference type="InterPro" id="IPR003213">
    <property type="entry name" value="Cyt_c_oxidase_su6B"/>
</dbReference>
<name>A0AAV2H7B0_LYMST</name>
<keyword evidence="8" id="KW-1185">Reference proteome</keyword>
<dbReference type="InterPro" id="IPR036549">
    <property type="entry name" value="CX6/COA6-like_sf"/>
</dbReference>
<dbReference type="EMBL" id="CAXITT010000041">
    <property type="protein sequence ID" value="CAL1528998.1"/>
    <property type="molecule type" value="Genomic_DNA"/>
</dbReference>
<evidence type="ECO:0000256" key="3">
    <source>
        <dbReference type="ARBA" id="ARBA00023157"/>
    </source>
</evidence>
<dbReference type="Pfam" id="PF02297">
    <property type="entry name" value="COX6B"/>
    <property type="match status" value="1"/>
</dbReference>
<keyword evidence="3" id="KW-1015">Disulfide bond</keyword>
<protein>
    <recommendedName>
        <fullName evidence="4">Cytochrome c oxidase subunit 6B1</fullName>
    </recommendedName>
    <alternativeName>
        <fullName evidence="5">Cytochrome c oxidase subunit VIb isoform 1</fullName>
    </alternativeName>
</protein>
<sequence length="132" mass="15734">MGDFKESCPPPTPKPCPPKACVEKDTERKNVTVEVSGKIKRQGPTILEQKEKSQGNSKTIWYPGFDARFPNQNQTRRCWQNYVDYFRCQEKFGEDYEGCEYFKKTYELLCPGFWIERWNEQRENGTFPYPRR</sequence>
<evidence type="ECO:0000256" key="4">
    <source>
        <dbReference type="ARBA" id="ARBA00040060"/>
    </source>
</evidence>
<dbReference type="CDD" id="cd00926">
    <property type="entry name" value="Cyt_c_Oxidase_VIb"/>
    <property type="match status" value="1"/>
</dbReference>
<accession>A0AAV2H7B0</accession>
<evidence type="ECO:0000313" key="7">
    <source>
        <dbReference type="EMBL" id="CAL1528998.1"/>
    </source>
</evidence>
<dbReference type="SUPFAM" id="SSF47694">
    <property type="entry name" value="Cytochrome c oxidase subunit h"/>
    <property type="match status" value="1"/>
</dbReference>
<evidence type="ECO:0000256" key="1">
    <source>
        <dbReference type="ARBA" id="ARBA00004173"/>
    </source>
</evidence>
<dbReference type="FunFam" id="1.10.10.140:FF:000001">
    <property type="entry name" value="Cytochrome c oxidase subunit 6B1"/>
    <property type="match status" value="1"/>
</dbReference>
<proteinExistence type="predicted"/>